<dbReference type="EMBL" id="JAZDUA010000030">
    <property type="protein sequence ID" value="KAK7872077.1"/>
    <property type="molecule type" value="Genomic_DNA"/>
</dbReference>
<name>A0AAN9W1N4_9ORTH</name>
<dbReference type="Proteomes" id="UP001378592">
    <property type="component" value="Unassembled WGS sequence"/>
</dbReference>
<proteinExistence type="predicted"/>
<dbReference type="PANTHER" id="PTHR10773">
    <property type="entry name" value="DNA-DIRECTED RNA POLYMERASES I, II, AND III SUBUNIT RPABC2"/>
    <property type="match status" value="1"/>
</dbReference>
<dbReference type="AlphaFoldDB" id="A0AAN9W1N4"/>
<accession>A0AAN9W1N4</accession>
<evidence type="ECO:0000313" key="2">
    <source>
        <dbReference type="EMBL" id="KAK7872077.1"/>
    </source>
</evidence>
<dbReference type="PANTHER" id="PTHR10773:SF19">
    <property type="match status" value="1"/>
</dbReference>
<evidence type="ECO:0000256" key="1">
    <source>
        <dbReference type="SAM" id="MobiDB-lite"/>
    </source>
</evidence>
<sequence>MRNCGEEYDSKTRGRVNKRSMKPPCHNCKLKCTEKIDENYLKEIFAMFWAMGDLQRQREFIIDSTQAVVPKYQRITLNRKRERGSNQAYSITKDGEKIRVCKRFFKNTFGLSDRANRTTFEKTDKSTGVLSLEMRGKHGKGRNLDEELVKIAKVHIEKIPRIIVDLKVLGSISMVENLSSNFTETI</sequence>
<evidence type="ECO:0000313" key="3">
    <source>
        <dbReference type="Proteomes" id="UP001378592"/>
    </source>
</evidence>
<gene>
    <name evidence="2" type="ORF">R5R35_004561</name>
</gene>
<organism evidence="2 3">
    <name type="scientific">Gryllus longicercus</name>
    <dbReference type="NCBI Taxonomy" id="2509291"/>
    <lineage>
        <taxon>Eukaryota</taxon>
        <taxon>Metazoa</taxon>
        <taxon>Ecdysozoa</taxon>
        <taxon>Arthropoda</taxon>
        <taxon>Hexapoda</taxon>
        <taxon>Insecta</taxon>
        <taxon>Pterygota</taxon>
        <taxon>Neoptera</taxon>
        <taxon>Polyneoptera</taxon>
        <taxon>Orthoptera</taxon>
        <taxon>Ensifera</taxon>
        <taxon>Gryllidea</taxon>
        <taxon>Grylloidea</taxon>
        <taxon>Gryllidae</taxon>
        <taxon>Gryllinae</taxon>
        <taxon>Gryllus</taxon>
    </lineage>
</organism>
<protein>
    <submittedName>
        <fullName evidence="2">Uncharacterized protein</fullName>
    </submittedName>
</protein>
<feature type="region of interest" description="Disordered" evidence="1">
    <location>
        <begin position="1"/>
        <end position="20"/>
    </location>
</feature>
<keyword evidence="3" id="KW-1185">Reference proteome</keyword>
<feature type="compositionally biased region" description="Basic and acidic residues" evidence="1">
    <location>
        <begin position="1"/>
        <end position="12"/>
    </location>
</feature>
<reference evidence="2 3" key="1">
    <citation type="submission" date="2024-03" db="EMBL/GenBank/DDBJ databases">
        <title>The genome assembly and annotation of the cricket Gryllus longicercus Weissman &amp; Gray.</title>
        <authorList>
            <person name="Szrajer S."/>
            <person name="Gray D."/>
            <person name="Ylla G."/>
        </authorList>
    </citation>
    <scope>NUCLEOTIDE SEQUENCE [LARGE SCALE GENOMIC DNA]</scope>
    <source>
        <strain evidence="2">DAG 2021-001</strain>
        <tissue evidence="2">Whole body minus gut</tissue>
    </source>
</reference>
<comment type="caution">
    <text evidence="2">The sequence shown here is derived from an EMBL/GenBank/DDBJ whole genome shotgun (WGS) entry which is preliminary data.</text>
</comment>